<dbReference type="GO" id="GO:0010043">
    <property type="term" value="P:response to zinc ion"/>
    <property type="evidence" value="ECO:0007669"/>
    <property type="project" value="TreeGrafter"/>
</dbReference>
<feature type="domain" description="Cation efflux protein transmembrane" evidence="11">
    <location>
        <begin position="67"/>
        <end position="191"/>
    </location>
</feature>
<feature type="region of interest" description="Disordered" evidence="9">
    <location>
        <begin position="350"/>
        <end position="381"/>
    </location>
</feature>
<feature type="domain" description="Cation efflux protein cytoplasmic" evidence="12">
    <location>
        <begin position="452"/>
        <end position="525"/>
    </location>
</feature>
<feature type="transmembrane region" description="Helical" evidence="10">
    <location>
        <begin position="389"/>
        <end position="412"/>
    </location>
</feature>
<evidence type="ECO:0000256" key="5">
    <source>
        <dbReference type="ARBA" id="ARBA00022906"/>
    </source>
</evidence>
<feature type="domain" description="Cation efflux protein transmembrane" evidence="11">
    <location>
        <begin position="377"/>
        <end position="447"/>
    </location>
</feature>
<feature type="region of interest" description="Disordered" evidence="9">
    <location>
        <begin position="269"/>
        <end position="301"/>
    </location>
</feature>
<comment type="similarity">
    <text evidence="2">Belongs to the cation diffusion facilitator (CDF) transporter (TC 2.A.4) family. SLC30A subfamily.</text>
</comment>
<keyword evidence="7" id="KW-0406">Ion transport</keyword>
<evidence type="ECO:0000259" key="11">
    <source>
        <dbReference type="Pfam" id="PF01545"/>
    </source>
</evidence>
<name>A0A1Q3FVA5_CULTA</name>
<accession>A0A1Q3FVA5</accession>
<sequence length="530" mass="58161">MPVYLEVSTNCDDEQYDSAASHGVGTNSQQNLLSLQSIASLSNPNCLFERSTKNNEPYGKTEKRKLLWAIAFTLVFMLAEFLGGYLSGSLAIMTDAAHLLSDCISFLIAVISIWISNKKPDRRMSFGYRRIEVIGALLSIFGIWALTAVLVLMSVQRIIAEDFEIDADTMIIVAVLGVVMNIATAFILHGSCSVISPMHHGHSHGHSHGHAHGHSHGHSQSQTKLMVSSEPTTPRSRSRSHSPCKKKTHPKLDKLKICDEKKCDHMEQLTIPNLPPSPSVSPHSSQPNSRHNSFANSASIRRPTMENILNLARSKLNVEAIRHRMSIDAGPNSPDLIPSSKLLYNKMSLQDNDSSSLGQSRRESGDSASDEEHHNHHHEEGENLNVRAAIIHVIGDFIQSVGVLLAAIVIKFAPNLKIFDPICTFLFSLIVLVTTTRIFRDSMRILLDAVPSNVSLEKLSTELGCIAGVKAVHDLNVWSVSMGLHVMTVHLMVDPIANTAEILVAANTIARSGFNISKCTVQIEKISFCS</sequence>
<feature type="compositionally biased region" description="Basic and acidic residues" evidence="9">
    <location>
        <begin position="360"/>
        <end position="381"/>
    </location>
</feature>
<evidence type="ECO:0000256" key="2">
    <source>
        <dbReference type="ARBA" id="ARBA00008873"/>
    </source>
</evidence>
<feature type="transmembrane region" description="Helical" evidence="10">
    <location>
        <begin position="136"/>
        <end position="159"/>
    </location>
</feature>
<evidence type="ECO:0000313" key="13">
    <source>
        <dbReference type="EMBL" id="JAV31485.1"/>
    </source>
</evidence>
<dbReference type="AlphaFoldDB" id="A0A1Q3FVA5"/>
<feature type="transmembrane region" description="Helical" evidence="10">
    <location>
        <begin position="171"/>
        <end position="188"/>
    </location>
</feature>
<feature type="transmembrane region" description="Helical" evidence="10">
    <location>
        <begin position="66"/>
        <end position="85"/>
    </location>
</feature>
<keyword evidence="3" id="KW-0813">Transport</keyword>
<protein>
    <submittedName>
        <fullName evidence="13">Putative zn2+ transporter</fullName>
    </submittedName>
</protein>
<dbReference type="InterPro" id="IPR027470">
    <property type="entry name" value="Cation_efflux_CTD"/>
</dbReference>
<dbReference type="Pfam" id="PF16916">
    <property type="entry name" value="ZT_dimer"/>
    <property type="match status" value="1"/>
</dbReference>
<keyword evidence="8 10" id="KW-0472">Membrane</keyword>
<evidence type="ECO:0000256" key="3">
    <source>
        <dbReference type="ARBA" id="ARBA00022448"/>
    </source>
</evidence>
<feature type="compositionally biased region" description="Basic residues" evidence="9">
    <location>
        <begin position="199"/>
        <end position="217"/>
    </location>
</feature>
<evidence type="ECO:0000256" key="4">
    <source>
        <dbReference type="ARBA" id="ARBA00022692"/>
    </source>
</evidence>
<dbReference type="GO" id="GO:0005385">
    <property type="term" value="F:zinc ion transmembrane transporter activity"/>
    <property type="evidence" value="ECO:0007669"/>
    <property type="project" value="TreeGrafter"/>
</dbReference>
<feature type="compositionally biased region" description="Polar residues" evidence="9">
    <location>
        <begin position="350"/>
        <end position="359"/>
    </location>
</feature>
<feature type="compositionally biased region" description="Basic residues" evidence="9">
    <location>
        <begin position="236"/>
        <end position="249"/>
    </location>
</feature>
<evidence type="ECO:0000256" key="6">
    <source>
        <dbReference type="ARBA" id="ARBA00022989"/>
    </source>
</evidence>
<dbReference type="InterPro" id="IPR002524">
    <property type="entry name" value="Cation_efflux"/>
</dbReference>
<keyword evidence="4 10" id="KW-0812">Transmembrane</keyword>
<dbReference type="InterPro" id="IPR058533">
    <property type="entry name" value="Cation_efflux_TM"/>
</dbReference>
<feature type="region of interest" description="Disordered" evidence="9">
    <location>
        <begin position="199"/>
        <end position="250"/>
    </location>
</feature>
<evidence type="ECO:0000256" key="7">
    <source>
        <dbReference type="ARBA" id="ARBA00023065"/>
    </source>
</evidence>
<dbReference type="InterPro" id="IPR027469">
    <property type="entry name" value="Cation_efflux_TMD_sf"/>
</dbReference>
<evidence type="ECO:0000256" key="8">
    <source>
        <dbReference type="ARBA" id="ARBA00023136"/>
    </source>
</evidence>
<evidence type="ECO:0000256" key="1">
    <source>
        <dbReference type="ARBA" id="ARBA00004141"/>
    </source>
</evidence>
<evidence type="ECO:0000256" key="9">
    <source>
        <dbReference type="SAM" id="MobiDB-lite"/>
    </source>
</evidence>
<dbReference type="NCBIfam" id="TIGR01297">
    <property type="entry name" value="CDF"/>
    <property type="match status" value="1"/>
</dbReference>
<feature type="compositionally biased region" description="Polar residues" evidence="9">
    <location>
        <begin position="290"/>
        <end position="299"/>
    </location>
</feature>
<reference evidence="13" key="1">
    <citation type="submission" date="2017-01" db="EMBL/GenBank/DDBJ databases">
        <title>A deep insight into the sialotranscriptome of adult male and female Cluex tarsalis mosquitoes.</title>
        <authorList>
            <person name="Ribeiro J.M."/>
            <person name="Moreira F."/>
            <person name="Bernard K.A."/>
            <person name="Calvo E."/>
        </authorList>
    </citation>
    <scope>NUCLEOTIDE SEQUENCE</scope>
    <source>
        <strain evidence="13">Kern County</strain>
        <tissue evidence="13">Salivary glands</tissue>
    </source>
</reference>
<dbReference type="Gene3D" id="1.20.1510.10">
    <property type="entry name" value="Cation efflux protein transmembrane domain"/>
    <property type="match status" value="2"/>
</dbReference>
<dbReference type="InterPro" id="IPR050681">
    <property type="entry name" value="CDF/SLC30A"/>
</dbReference>
<dbReference type="GO" id="GO:0005886">
    <property type="term" value="C:plasma membrane"/>
    <property type="evidence" value="ECO:0007669"/>
    <property type="project" value="TreeGrafter"/>
</dbReference>
<proteinExistence type="inferred from homology"/>
<dbReference type="PANTHER" id="PTHR11562:SF84">
    <property type="entry name" value="LD05335P"/>
    <property type="match status" value="1"/>
</dbReference>
<feature type="compositionally biased region" description="Low complexity" evidence="9">
    <location>
        <begin position="280"/>
        <end position="289"/>
    </location>
</feature>
<keyword evidence="5" id="KW-0864">Zinc transport</keyword>
<dbReference type="PANTHER" id="PTHR11562">
    <property type="entry name" value="CATION EFFLUX PROTEIN/ ZINC TRANSPORTER"/>
    <property type="match status" value="1"/>
</dbReference>
<feature type="transmembrane region" description="Helical" evidence="10">
    <location>
        <begin position="418"/>
        <end position="439"/>
    </location>
</feature>
<feature type="transmembrane region" description="Helical" evidence="10">
    <location>
        <begin position="97"/>
        <end position="115"/>
    </location>
</feature>
<comment type="subcellular location">
    <subcellularLocation>
        <location evidence="1">Membrane</location>
        <topology evidence="1">Multi-pass membrane protein</topology>
    </subcellularLocation>
</comment>
<evidence type="ECO:0000256" key="10">
    <source>
        <dbReference type="SAM" id="Phobius"/>
    </source>
</evidence>
<keyword evidence="5" id="KW-0862">Zinc</keyword>
<dbReference type="EMBL" id="GFDL01003560">
    <property type="protein sequence ID" value="JAV31485.1"/>
    <property type="molecule type" value="Transcribed_RNA"/>
</dbReference>
<organism evidence="13">
    <name type="scientific">Culex tarsalis</name>
    <name type="common">Encephalitis mosquito</name>
    <dbReference type="NCBI Taxonomy" id="7177"/>
    <lineage>
        <taxon>Eukaryota</taxon>
        <taxon>Metazoa</taxon>
        <taxon>Ecdysozoa</taxon>
        <taxon>Arthropoda</taxon>
        <taxon>Hexapoda</taxon>
        <taxon>Insecta</taxon>
        <taxon>Pterygota</taxon>
        <taxon>Neoptera</taxon>
        <taxon>Endopterygota</taxon>
        <taxon>Diptera</taxon>
        <taxon>Nematocera</taxon>
        <taxon>Culicoidea</taxon>
        <taxon>Culicidae</taxon>
        <taxon>Culicinae</taxon>
        <taxon>Culicini</taxon>
        <taxon>Culex</taxon>
        <taxon>Culex</taxon>
    </lineage>
</organism>
<dbReference type="Pfam" id="PF01545">
    <property type="entry name" value="Cation_efflux"/>
    <property type="match status" value="2"/>
</dbReference>
<evidence type="ECO:0000259" key="12">
    <source>
        <dbReference type="Pfam" id="PF16916"/>
    </source>
</evidence>
<dbReference type="SUPFAM" id="SSF161111">
    <property type="entry name" value="Cation efflux protein transmembrane domain-like"/>
    <property type="match status" value="1"/>
</dbReference>
<keyword evidence="6 10" id="KW-1133">Transmembrane helix</keyword>